<dbReference type="AlphaFoldDB" id="A0A9W6BV55"/>
<sequence>MGLQNVTVEETFAANSKPHPELLIVPTSLAEEQSPCGSEAEGLSPRTSDAGDCDVSLSASSSCSLGSSTDLSATTSSPSASTSPVLFTVSSFAERPVALTSSQAEGKPRAQDTPEPPCRCPTTTTTTTTTTVNTTTTAGNTVNTTTSPSAAAPCTRRPAQASMLSPEELLQVLRLINGVYEIYNAQGLRQLKRLSDALKQLEGKKKLEGCPVASPVPGPAAGPGPDPAGVCTRPNEEAAPAPASPRDLPAEEAEAGKEPSTAAPSEEPAAKPPKGLKHKLSKLLRGLFGGCVGRNVE</sequence>
<gene>
    <name evidence="2" type="primary">PLESTB002026</name>
    <name evidence="2" type="ORF">PLESTB_001351800</name>
</gene>
<name>A0A9W6BV55_9CHLO</name>
<keyword evidence="3" id="KW-1185">Reference proteome</keyword>
<organism evidence="2 3">
    <name type="scientific">Pleodorina starrii</name>
    <dbReference type="NCBI Taxonomy" id="330485"/>
    <lineage>
        <taxon>Eukaryota</taxon>
        <taxon>Viridiplantae</taxon>
        <taxon>Chlorophyta</taxon>
        <taxon>core chlorophytes</taxon>
        <taxon>Chlorophyceae</taxon>
        <taxon>CS clade</taxon>
        <taxon>Chlamydomonadales</taxon>
        <taxon>Volvocaceae</taxon>
        <taxon>Pleodorina</taxon>
    </lineage>
</organism>
<comment type="caution">
    <text evidence="2">The sequence shown here is derived from an EMBL/GenBank/DDBJ whole genome shotgun (WGS) entry which is preliminary data.</text>
</comment>
<feature type="compositionally biased region" description="Low complexity" evidence="1">
    <location>
        <begin position="258"/>
        <end position="267"/>
    </location>
</feature>
<accession>A0A9W6BV55</accession>
<evidence type="ECO:0000313" key="2">
    <source>
        <dbReference type="EMBL" id="GLC58372.1"/>
    </source>
</evidence>
<reference evidence="2 3" key="1">
    <citation type="journal article" date="2023" name="Commun. Biol.">
        <title>Reorganization of the ancestral sex-determining regions during the evolution of trioecy in Pleodorina starrii.</title>
        <authorList>
            <person name="Takahashi K."/>
            <person name="Suzuki S."/>
            <person name="Kawai-Toyooka H."/>
            <person name="Yamamoto K."/>
            <person name="Hamaji T."/>
            <person name="Ootsuki R."/>
            <person name="Yamaguchi H."/>
            <person name="Kawachi M."/>
            <person name="Higashiyama T."/>
            <person name="Nozaki H."/>
        </authorList>
    </citation>
    <scope>NUCLEOTIDE SEQUENCE [LARGE SCALE GENOMIC DNA]</scope>
    <source>
        <strain evidence="2 3">NIES-4479</strain>
    </source>
</reference>
<dbReference type="EMBL" id="BRXU01000022">
    <property type="protein sequence ID" value="GLC58372.1"/>
    <property type="molecule type" value="Genomic_DNA"/>
</dbReference>
<evidence type="ECO:0000313" key="3">
    <source>
        <dbReference type="Proteomes" id="UP001165080"/>
    </source>
</evidence>
<feature type="compositionally biased region" description="Pro residues" evidence="1">
    <location>
        <begin position="214"/>
        <end position="226"/>
    </location>
</feature>
<feature type="region of interest" description="Disordered" evidence="1">
    <location>
        <begin position="208"/>
        <end position="277"/>
    </location>
</feature>
<feature type="compositionally biased region" description="Low complexity" evidence="1">
    <location>
        <begin position="56"/>
        <end position="83"/>
    </location>
</feature>
<feature type="region of interest" description="Disordered" evidence="1">
    <location>
        <begin position="28"/>
        <end position="83"/>
    </location>
</feature>
<feature type="compositionally biased region" description="Low complexity" evidence="1">
    <location>
        <begin position="122"/>
        <end position="153"/>
    </location>
</feature>
<proteinExistence type="predicted"/>
<dbReference type="Proteomes" id="UP001165080">
    <property type="component" value="Unassembled WGS sequence"/>
</dbReference>
<feature type="region of interest" description="Disordered" evidence="1">
    <location>
        <begin position="99"/>
        <end position="154"/>
    </location>
</feature>
<protein>
    <submittedName>
        <fullName evidence="2">Uncharacterized protein</fullName>
    </submittedName>
</protein>
<evidence type="ECO:0000256" key="1">
    <source>
        <dbReference type="SAM" id="MobiDB-lite"/>
    </source>
</evidence>